<dbReference type="SUPFAM" id="SSF51445">
    <property type="entry name" value="(Trans)glycosidases"/>
    <property type="match status" value="1"/>
</dbReference>
<dbReference type="EMBL" id="DVNM01000045">
    <property type="protein sequence ID" value="HIU69917.1"/>
    <property type="molecule type" value="Genomic_DNA"/>
</dbReference>
<dbReference type="InterPro" id="IPR017853">
    <property type="entry name" value="GH"/>
</dbReference>
<dbReference type="Proteomes" id="UP000824125">
    <property type="component" value="Unassembled WGS sequence"/>
</dbReference>
<dbReference type="InterPro" id="IPR039743">
    <property type="entry name" value="6GAL/EXGAL"/>
</dbReference>
<reference evidence="4" key="1">
    <citation type="submission" date="2020-10" db="EMBL/GenBank/DDBJ databases">
        <authorList>
            <person name="Gilroy R."/>
        </authorList>
    </citation>
    <scope>NUCLEOTIDE SEQUENCE</scope>
    <source>
        <strain evidence="4">CHK176-6737</strain>
    </source>
</reference>
<feature type="signal peptide" evidence="1">
    <location>
        <begin position="1"/>
        <end position="30"/>
    </location>
</feature>
<feature type="domain" description="Glycosyl hydrolase family 30 beta sandwich" evidence="3">
    <location>
        <begin position="764"/>
        <end position="846"/>
    </location>
</feature>
<organism evidence="4 5">
    <name type="scientific">Candidatus Scybalenecus merdavium</name>
    <dbReference type="NCBI Taxonomy" id="2840939"/>
    <lineage>
        <taxon>Bacteria</taxon>
        <taxon>Bacillati</taxon>
        <taxon>Bacillota</taxon>
        <taxon>Clostridia</taxon>
        <taxon>Eubacteriales</taxon>
        <taxon>Oscillospiraceae</taxon>
        <taxon>Oscillospiraceae incertae sedis</taxon>
        <taxon>Candidatus Scybalenecus</taxon>
    </lineage>
</organism>
<proteinExistence type="predicted"/>
<dbReference type="PANTHER" id="PTHR42767">
    <property type="entry name" value="ENDO-BETA-1,6-GALACTANASE"/>
    <property type="match status" value="1"/>
</dbReference>
<evidence type="ECO:0000256" key="1">
    <source>
        <dbReference type="SAM" id="SignalP"/>
    </source>
</evidence>
<keyword evidence="4" id="KW-0378">Hydrolase</keyword>
<dbReference type="PANTHER" id="PTHR42767:SF1">
    <property type="entry name" value="ENDO-BETA-1,6-GALACTANASE-LIKE DOMAIN-CONTAINING PROTEIN"/>
    <property type="match status" value="1"/>
</dbReference>
<comment type="caution">
    <text evidence="4">The sequence shown here is derived from an EMBL/GenBank/DDBJ whole genome shotgun (WGS) entry which is preliminary data.</text>
</comment>
<dbReference type="AlphaFoldDB" id="A0A9D1SNW9"/>
<name>A0A9D1SNW9_9FIRM</name>
<evidence type="ECO:0000313" key="4">
    <source>
        <dbReference type="EMBL" id="HIU69917.1"/>
    </source>
</evidence>
<gene>
    <name evidence="4" type="ORF">IAD23_08175</name>
</gene>
<feature type="chain" id="PRO_5038735222" evidence="1">
    <location>
        <begin position="31"/>
        <end position="849"/>
    </location>
</feature>
<evidence type="ECO:0000259" key="2">
    <source>
        <dbReference type="Pfam" id="PF14587"/>
    </source>
</evidence>
<dbReference type="Gene3D" id="3.20.20.80">
    <property type="entry name" value="Glycosidases"/>
    <property type="match status" value="1"/>
</dbReference>
<dbReference type="GO" id="GO:0004553">
    <property type="term" value="F:hydrolase activity, hydrolyzing O-glycosyl compounds"/>
    <property type="evidence" value="ECO:0007669"/>
    <property type="project" value="InterPro"/>
</dbReference>
<sequence length="849" mass="92817">MKKSLRKWLSLFLAVVMAVTGLGVGFSALAAEGDPNDPYLALADALKADGVQTAVWPSAADGCAVSVDDPTGDITRAAEAFWQLVADRYQDDYRGKTYSASGVYGDEYTMQGVKEKISEALQNGRYAMGAYWAQAERALNCFIAYQNGAQETTGAKSLLEKRSYPSAPKSAAYTFTVSQSVRDRLLAAEDLANLPDTLYTDISYRWQHDGQNLYADTAVSGRWIKVTYYTGHRNLVWTESSRTAGEDGETVPALKAFAAYFTAERLSSDLTAMRTAELEKICADGQACINALGSLWNDDAVMNHFFDKAAVEAFMADVQAACGQEPASGSDSANGITGGIGEGLDLSGVLDQPSTQSVLNPEDDLIAAVVVTIVAAVLLTAASVGAYFLQPLISTMKINVDPDKEYQTIDGFGSSACWWSQHAGASENAEEISELLFGESGLGLNIYRYNIGAGEADNPNSPITNPWRRTESFYYYNEKTGRWEYDFSRDAAAQEMLRLSLAKEVDTVVLFANSPHYSMTISGTAAGHVEQNTANLAPENYDAYVDYFLDITEYFLEQGVPVKYISPINEPQWSWSSTGGSQEGTHYEPEEMAALLSRFAKAIEERGLNVSLMGPESGEIGETNRKYMTLLKRDKTLYNAMDSFAYHSYWKDDDPGAKLQFGLEYAARWNGKKLHMTEWCELPNTHVVSDFGGALVTARVISDDLTLSGAGSWSAWTGMNQRSSANPDEDYSDGLLTSNDDCSEYSVTMRYYALAHFSKYIEPGAVRIQAAKSGYSDTLRVSGFKNPDGSRVIVLVNEGEETAVRLQDEAQTMQVITSTSEKQLETTFDGAYSEKLTLPGSSITTVILK</sequence>
<protein>
    <submittedName>
        <fullName evidence="4">Glycoside hydrolase family 30 protein</fullName>
    </submittedName>
</protein>
<keyword evidence="1" id="KW-0732">Signal</keyword>
<accession>A0A9D1SNW9</accession>
<dbReference type="InterPro" id="IPR033452">
    <property type="entry name" value="GH30_C"/>
</dbReference>
<dbReference type="InterPro" id="IPR039514">
    <property type="entry name" value="6GAL-like"/>
</dbReference>
<dbReference type="Pfam" id="PF17189">
    <property type="entry name" value="Glyco_hydro_30C"/>
    <property type="match status" value="1"/>
</dbReference>
<feature type="domain" description="Endo-beta-1,6-galactanase-like" evidence="2">
    <location>
        <begin position="396"/>
        <end position="619"/>
    </location>
</feature>
<reference evidence="4" key="2">
    <citation type="journal article" date="2021" name="PeerJ">
        <title>Extensive microbial diversity within the chicken gut microbiome revealed by metagenomics and culture.</title>
        <authorList>
            <person name="Gilroy R."/>
            <person name="Ravi A."/>
            <person name="Getino M."/>
            <person name="Pursley I."/>
            <person name="Horton D.L."/>
            <person name="Alikhan N.F."/>
            <person name="Baker D."/>
            <person name="Gharbi K."/>
            <person name="Hall N."/>
            <person name="Watson M."/>
            <person name="Adriaenssens E.M."/>
            <person name="Foster-Nyarko E."/>
            <person name="Jarju S."/>
            <person name="Secka A."/>
            <person name="Antonio M."/>
            <person name="Oren A."/>
            <person name="Chaudhuri R.R."/>
            <person name="La Ragione R."/>
            <person name="Hildebrand F."/>
            <person name="Pallen M.J."/>
        </authorList>
    </citation>
    <scope>NUCLEOTIDE SEQUENCE</scope>
    <source>
        <strain evidence="4">CHK176-6737</strain>
    </source>
</reference>
<dbReference type="Pfam" id="PF14587">
    <property type="entry name" value="Glyco_hydr_30_2"/>
    <property type="match status" value="1"/>
</dbReference>
<evidence type="ECO:0000259" key="3">
    <source>
        <dbReference type="Pfam" id="PF17189"/>
    </source>
</evidence>
<evidence type="ECO:0000313" key="5">
    <source>
        <dbReference type="Proteomes" id="UP000824125"/>
    </source>
</evidence>